<evidence type="ECO:0000313" key="11">
    <source>
        <dbReference type="Proteomes" id="UP000078046"/>
    </source>
</evidence>
<keyword evidence="4 9" id="KW-1133">Transmembrane helix</keyword>
<evidence type="ECO:0000256" key="9">
    <source>
        <dbReference type="SAM" id="Phobius"/>
    </source>
</evidence>
<feature type="transmembrane region" description="Helical" evidence="9">
    <location>
        <begin position="138"/>
        <end position="166"/>
    </location>
</feature>
<protein>
    <recommendedName>
        <fullName evidence="8">Transporter</fullName>
    </recommendedName>
</protein>
<feature type="binding site" evidence="6">
    <location>
        <position position="79"/>
    </location>
    <ligand>
        <name>Na(+)</name>
        <dbReference type="ChEBI" id="CHEBI:29101"/>
        <label>1</label>
    </ligand>
</feature>
<dbReference type="GO" id="GO:0098793">
    <property type="term" value="C:presynapse"/>
    <property type="evidence" value="ECO:0007669"/>
    <property type="project" value="GOC"/>
</dbReference>
<keyword evidence="7" id="KW-1015">Disulfide bond</keyword>
<feature type="transmembrane region" description="Helical" evidence="9">
    <location>
        <begin position="334"/>
        <end position="359"/>
    </location>
</feature>
<evidence type="ECO:0000256" key="3">
    <source>
        <dbReference type="ARBA" id="ARBA00022692"/>
    </source>
</evidence>
<dbReference type="SUPFAM" id="SSF161070">
    <property type="entry name" value="SNF-like"/>
    <property type="match status" value="1"/>
</dbReference>
<dbReference type="PROSITE" id="PS50267">
    <property type="entry name" value="NA_NEUROTRAN_SYMP_3"/>
    <property type="match status" value="1"/>
</dbReference>
<feature type="transmembrane region" description="Helical" evidence="9">
    <location>
        <begin position="96"/>
        <end position="117"/>
    </location>
</feature>
<feature type="transmembrane region" description="Helical" evidence="9">
    <location>
        <begin position="261"/>
        <end position="285"/>
    </location>
</feature>
<evidence type="ECO:0000256" key="6">
    <source>
        <dbReference type="PIRSR" id="PIRSR600175-1"/>
    </source>
</evidence>
<comment type="subcellular location">
    <subcellularLocation>
        <location evidence="1">Membrane</location>
        <topology evidence="1">Multi-pass membrane protein</topology>
    </subcellularLocation>
</comment>
<feature type="binding site" evidence="6">
    <location>
        <position position="75"/>
    </location>
    <ligand>
        <name>Na(+)</name>
        <dbReference type="ChEBI" id="CHEBI:29101"/>
        <label>1</label>
    </ligand>
</feature>
<dbReference type="GO" id="GO:0005886">
    <property type="term" value="C:plasma membrane"/>
    <property type="evidence" value="ECO:0007669"/>
    <property type="project" value="TreeGrafter"/>
</dbReference>
<dbReference type="GO" id="GO:0043005">
    <property type="term" value="C:neuron projection"/>
    <property type="evidence" value="ECO:0007669"/>
    <property type="project" value="TreeGrafter"/>
</dbReference>
<evidence type="ECO:0000256" key="8">
    <source>
        <dbReference type="RuleBase" id="RU003732"/>
    </source>
</evidence>
<feature type="binding site" evidence="6">
    <location>
        <position position="340"/>
    </location>
    <ligand>
        <name>Na(+)</name>
        <dbReference type="ChEBI" id="CHEBI:29101"/>
        <label>1</label>
    </ligand>
</feature>
<evidence type="ECO:0000256" key="5">
    <source>
        <dbReference type="ARBA" id="ARBA00023136"/>
    </source>
</evidence>
<keyword evidence="3 8" id="KW-0812">Transmembrane</keyword>
<evidence type="ECO:0000256" key="2">
    <source>
        <dbReference type="ARBA" id="ARBA00022448"/>
    </source>
</evidence>
<feature type="binding site" evidence="6">
    <location>
        <position position="72"/>
    </location>
    <ligand>
        <name>Na(+)</name>
        <dbReference type="ChEBI" id="CHEBI:29101"/>
        <label>1</label>
    </ligand>
</feature>
<keyword evidence="2 8" id="KW-0813">Transport</keyword>
<accession>A0A177BB46</accession>
<dbReference type="GO" id="GO:0051378">
    <property type="term" value="F:serotonin binding"/>
    <property type="evidence" value="ECO:0007669"/>
    <property type="project" value="TreeGrafter"/>
</dbReference>
<dbReference type="NCBIfam" id="NF037979">
    <property type="entry name" value="Na_transp"/>
    <property type="match status" value="1"/>
</dbReference>
<dbReference type="OrthoDB" id="6581954at2759"/>
<evidence type="ECO:0000313" key="10">
    <source>
        <dbReference type="EMBL" id="OAF71548.1"/>
    </source>
</evidence>
<dbReference type="Proteomes" id="UP000078046">
    <property type="component" value="Unassembled WGS sequence"/>
</dbReference>
<feature type="binding site" evidence="6">
    <location>
        <position position="409"/>
    </location>
    <ligand>
        <name>Na(+)</name>
        <dbReference type="ChEBI" id="CHEBI:29101"/>
        <label>1</label>
    </ligand>
</feature>
<proteinExistence type="inferred from homology"/>
<feature type="binding site" evidence="6">
    <location>
        <position position="408"/>
    </location>
    <ligand>
        <name>Na(+)</name>
        <dbReference type="ChEBI" id="CHEBI:29101"/>
        <label>1</label>
    </ligand>
</feature>
<dbReference type="InterPro" id="IPR000175">
    <property type="entry name" value="Na/ntran_symport"/>
</dbReference>
<feature type="transmembrane region" description="Helical" evidence="9">
    <location>
        <begin position="477"/>
        <end position="499"/>
    </location>
</feature>
<gene>
    <name evidence="10" type="ORF">A3Q56_00656</name>
</gene>
<evidence type="ECO:0000256" key="1">
    <source>
        <dbReference type="ARBA" id="ARBA00004141"/>
    </source>
</evidence>
<dbReference type="PROSITE" id="PS00610">
    <property type="entry name" value="NA_NEUROTRAN_SYMP_1"/>
    <property type="match status" value="1"/>
</dbReference>
<dbReference type="PROSITE" id="PS00754">
    <property type="entry name" value="NA_NEUROTRAN_SYMP_2"/>
    <property type="match status" value="1"/>
</dbReference>
<dbReference type="EMBL" id="LWCA01000042">
    <property type="protein sequence ID" value="OAF71548.1"/>
    <property type="molecule type" value="Genomic_DNA"/>
</dbReference>
<evidence type="ECO:0000256" key="4">
    <source>
        <dbReference type="ARBA" id="ARBA00022989"/>
    </source>
</evidence>
<comment type="caution">
    <text evidence="10">The sequence shown here is derived from an EMBL/GenBank/DDBJ whole genome shotgun (WGS) entry which is preliminary data.</text>
</comment>
<keyword evidence="6" id="KW-0479">Metal-binding</keyword>
<evidence type="ECO:0000256" key="7">
    <source>
        <dbReference type="PIRSR" id="PIRSR600175-2"/>
    </source>
</evidence>
<feature type="binding site" evidence="6">
    <location>
        <position position="308"/>
    </location>
    <ligand>
        <name>Na(+)</name>
        <dbReference type="ChEBI" id="CHEBI:29101"/>
        <label>1</label>
    </ligand>
</feature>
<keyword evidence="5 9" id="KW-0472">Membrane</keyword>
<dbReference type="InterPro" id="IPR037272">
    <property type="entry name" value="SNS_sf"/>
</dbReference>
<dbReference type="PANTHER" id="PTHR11616">
    <property type="entry name" value="SODIUM/CHLORIDE DEPENDENT TRANSPORTER"/>
    <property type="match status" value="1"/>
</dbReference>
<dbReference type="GO" id="GO:0006865">
    <property type="term" value="P:amino acid transport"/>
    <property type="evidence" value="ECO:0007669"/>
    <property type="project" value="TreeGrafter"/>
</dbReference>
<name>A0A177BB46_9BILA</name>
<feature type="transmembrane region" description="Helical" evidence="9">
    <location>
        <begin position="229"/>
        <end position="249"/>
    </location>
</feature>
<organism evidence="10 11">
    <name type="scientific">Intoshia linei</name>
    <dbReference type="NCBI Taxonomy" id="1819745"/>
    <lineage>
        <taxon>Eukaryota</taxon>
        <taxon>Metazoa</taxon>
        <taxon>Spiralia</taxon>
        <taxon>Lophotrochozoa</taxon>
        <taxon>Mesozoa</taxon>
        <taxon>Orthonectida</taxon>
        <taxon>Rhopaluridae</taxon>
        <taxon>Intoshia</taxon>
    </lineage>
</organism>
<feature type="transmembrane region" description="Helical" evidence="9">
    <location>
        <begin position="435"/>
        <end position="457"/>
    </location>
</feature>
<feature type="transmembrane region" description="Helical" evidence="9">
    <location>
        <begin position="66"/>
        <end position="84"/>
    </location>
</feature>
<feature type="transmembrane region" description="Helical" evidence="9">
    <location>
        <begin position="305"/>
        <end position="322"/>
    </location>
</feature>
<feature type="disulfide bond" evidence="7">
    <location>
        <begin position="178"/>
        <end position="187"/>
    </location>
</feature>
<keyword evidence="8" id="KW-0769">Symport</keyword>
<dbReference type="PANTHER" id="PTHR11616:SF279">
    <property type="entry name" value="SODIUM-DEPENDENT SEROTONIN TRANSPORTER"/>
    <property type="match status" value="1"/>
</dbReference>
<feature type="binding site" evidence="6">
    <location>
        <position position="405"/>
    </location>
    <ligand>
        <name>Na(+)</name>
        <dbReference type="ChEBI" id="CHEBI:29101"/>
        <label>1</label>
    </ligand>
</feature>
<keyword evidence="6" id="KW-0915">Sodium</keyword>
<dbReference type="GO" id="GO:0005335">
    <property type="term" value="F:serotonin:sodium:chloride symporter activity"/>
    <property type="evidence" value="ECO:0007669"/>
    <property type="project" value="TreeGrafter"/>
</dbReference>
<feature type="transmembrane region" description="Helical" evidence="9">
    <location>
        <begin position="379"/>
        <end position="403"/>
    </location>
</feature>
<dbReference type="GO" id="GO:0046872">
    <property type="term" value="F:metal ion binding"/>
    <property type="evidence" value="ECO:0007669"/>
    <property type="project" value="UniProtKB-KW"/>
</dbReference>
<keyword evidence="11" id="KW-1185">Reference proteome</keyword>
<sequence length="518" mass="58810">MENFKKISRHLGFLKKDQVPTETNLNVNDDKDPNPSQLKMLENTCLNPEPVHETVTRVTWSKKIDFLLSVIGFSVDLGNIWRFPYICYRNGGGAFLVAYVIMLIFGGLPLFYMELALGQVQRTGCISVWKKICPMMKGIGFGICLIASYVAIYYNTILAWSIYYFINSFQKIIPWSNCDNDWNTENCVIVKNADNMQSNRTLNSAAKEYYFYKVLEIQKSDGLSNIGTIKLSLALCLLFCFSSVYFALWKGAVWITATLPYFILIILLIRGVTLPGASAGILYYLIPQWEKLLETKIWIDAGSQIFFSLGPGFGVLLAFASYNPPKNNCYKDALLTSFINCFTSFLSGFVVFSVIGYMAHIQNTKIEDTIDEEAGLIFIVYPAALTTLTGSSFFSAIFFLMLYTLGLDSTFGGLEALITGICDEWPKTIGKRRELFVLSLIVYCFLGSLVTTTYTLFILSMLDTDTLIGQDYVYPYWVYYIGWGITFSSLVPIPLYIIYRFFFVETGSIKNVIFYKYF</sequence>
<reference evidence="10 11" key="1">
    <citation type="submission" date="2016-04" db="EMBL/GenBank/DDBJ databases">
        <title>The genome of Intoshia linei affirms orthonectids as highly simplified spiralians.</title>
        <authorList>
            <person name="Mikhailov K.V."/>
            <person name="Slusarev G.S."/>
            <person name="Nikitin M.A."/>
            <person name="Logacheva M.D."/>
            <person name="Penin A."/>
            <person name="Aleoshin V."/>
            <person name="Panchin Y.V."/>
        </authorList>
    </citation>
    <scope>NUCLEOTIDE SEQUENCE [LARGE SCALE GENOMIC DNA]</scope>
    <source>
        <strain evidence="10">Intl2013</strain>
        <tissue evidence="10">Whole animal</tissue>
    </source>
</reference>
<dbReference type="Pfam" id="PF00209">
    <property type="entry name" value="SNF"/>
    <property type="match status" value="1"/>
</dbReference>
<dbReference type="AlphaFoldDB" id="A0A177BB46"/>
<dbReference type="PRINTS" id="PR00176">
    <property type="entry name" value="NANEUSMPORT"/>
</dbReference>
<comment type="similarity">
    <text evidence="8">Belongs to the sodium:neurotransmitter symporter (SNF) (TC 2.A.22) family.</text>
</comment>